<dbReference type="EMBL" id="BKCJ011440802">
    <property type="protein sequence ID" value="GFD33933.1"/>
    <property type="molecule type" value="Genomic_DNA"/>
</dbReference>
<keyword evidence="2" id="KW-0238">DNA-binding</keyword>
<gene>
    <name evidence="6" type="ORF">Tci_905902</name>
</gene>
<evidence type="ECO:0000313" key="6">
    <source>
        <dbReference type="EMBL" id="GFD33933.1"/>
    </source>
</evidence>
<feature type="region of interest" description="Disordered" evidence="4">
    <location>
        <begin position="75"/>
        <end position="136"/>
    </location>
</feature>
<evidence type="ECO:0000256" key="4">
    <source>
        <dbReference type="SAM" id="MobiDB-lite"/>
    </source>
</evidence>
<dbReference type="Gene3D" id="1.10.10.10">
    <property type="entry name" value="Winged helix-like DNA-binding domain superfamily/Winged helix DNA-binding domain"/>
    <property type="match status" value="1"/>
</dbReference>
<dbReference type="GO" id="GO:0003700">
    <property type="term" value="F:DNA-binding transcription factor activity"/>
    <property type="evidence" value="ECO:0007669"/>
    <property type="project" value="InterPro"/>
</dbReference>
<feature type="non-terminal residue" evidence="6">
    <location>
        <position position="1"/>
    </location>
</feature>
<dbReference type="InterPro" id="IPR000847">
    <property type="entry name" value="LysR_HTH_N"/>
</dbReference>
<dbReference type="PANTHER" id="PTHR30579:SF3">
    <property type="entry name" value="TRANSCRIPTIONAL REGULATORY PROTEIN"/>
    <property type="match status" value="1"/>
</dbReference>
<sequence length="136" mass="14458">RGRTLARAAEQLKVDVSTVFRSVRRLEASVGTSLFEKSRAGYQPTSAAIALSQQAESGPAKPAAARVTPFHAGLSGAETGAEHLKHLRQSEPPRRGHRPAPDQHAAGASGRHAPGHGVVPRLRQRGIPATRRTARD</sequence>
<feature type="domain" description="HTH lysR-type" evidence="5">
    <location>
        <begin position="1"/>
        <end position="45"/>
    </location>
</feature>
<dbReference type="InterPro" id="IPR036390">
    <property type="entry name" value="WH_DNA-bd_sf"/>
</dbReference>
<comment type="caution">
    <text evidence="6">The sequence shown here is derived from an EMBL/GenBank/DDBJ whole genome shotgun (WGS) entry which is preliminary data.</text>
</comment>
<dbReference type="InterPro" id="IPR050176">
    <property type="entry name" value="LTTR"/>
</dbReference>
<name>A0A699VI41_TANCI</name>
<dbReference type="Pfam" id="PF00126">
    <property type="entry name" value="HTH_1"/>
    <property type="match status" value="1"/>
</dbReference>
<feature type="compositionally biased region" description="Basic and acidic residues" evidence="4">
    <location>
        <begin position="80"/>
        <end position="94"/>
    </location>
</feature>
<dbReference type="SUPFAM" id="SSF46785">
    <property type="entry name" value="Winged helix' DNA-binding domain"/>
    <property type="match status" value="1"/>
</dbReference>
<reference evidence="6" key="1">
    <citation type="journal article" date="2019" name="Sci. Rep.">
        <title>Draft genome of Tanacetum cinerariifolium, the natural source of mosquito coil.</title>
        <authorList>
            <person name="Yamashiro T."/>
            <person name="Shiraishi A."/>
            <person name="Satake H."/>
            <person name="Nakayama K."/>
        </authorList>
    </citation>
    <scope>NUCLEOTIDE SEQUENCE</scope>
</reference>
<proteinExistence type="predicted"/>
<accession>A0A699VI41</accession>
<dbReference type="InterPro" id="IPR036388">
    <property type="entry name" value="WH-like_DNA-bd_sf"/>
</dbReference>
<dbReference type="PROSITE" id="PS50931">
    <property type="entry name" value="HTH_LYSR"/>
    <property type="match status" value="1"/>
</dbReference>
<dbReference type="PANTHER" id="PTHR30579">
    <property type="entry name" value="TRANSCRIPTIONAL REGULATOR"/>
    <property type="match status" value="1"/>
</dbReference>
<organism evidence="6">
    <name type="scientific">Tanacetum cinerariifolium</name>
    <name type="common">Dalmatian daisy</name>
    <name type="synonym">Chrysanthemum cinerariifolium</name>
    <dbReference type="NCBI Taxonomy" id="118510"/>
    <lineage>
        <taxon>Eukaryota</taxon>
        <taxon>Viridiplantae</taxon>
        <taxon>Streptophyta</taxon>
        <taxon>Embryophyta</taxon>
        <taxon>Tracheophyta</taxon>
        <taxon>Spermatophyta</taxon>
        <taxon>Magnoliopsida</taxon>
        <taxon>eudicotyledons</taxon>
        <taxon>Gunneridae</taxon>
        <taxon>Pentapetalae</taxon>
        <taxon>asterids</taxon>
        <taxon>campanulids</taxon>
        <taxon>Asterales</taxon>
        <taxon>Asteraceae</taxon>
        <taxon>Asteroideae</taxon>
        <taxon>Anthemideae</taxon>
        <taxon>Anthemidinae</taxon>
        <taxon>Tanacetum</taxon>
    </lineage>
</organism>
<evidence type="ECO:0000256" key="3">
    <source>
        <dbReference type="ARBA" id="ARBA00023163"/>
    </source>
</evidence>
<keyword evidence="3" id="KW-0804">Transcription</keyword>
<evidence type="ECO:0000259" key="5">
    <source>
        <dbReference type="PROSITE" id="PS50931"/>
    </source>
</evidence>
<keyword evidence="1" id="KW-0805">Transcription regulation</keyword>
<dbReference type="GO" id="GO:0003677">
    <property type="term" value="F:DNA binding"/>
    <property type="evidence" value="ECO:0007669"/>
    <property type="project" value="UniProtKB-KW"/>
</dbReference>
<dbReference type="AlphaFoldDB" id="A0A699VI41"/>
<evidence type="ECO:0000256" key="2">
    <source>
        <dbReference type="ARBA" id="ARBA00023125"/>
    </source>
</evidence>
<evidence type="ECO:0000256" key="1">
    <source>
        <dbReference type="ARBA" id="ARBA00023015"/>
    </source>
</evidence>
<protein>
    <recommendedName>
        <fullName evidence="5">HTH lysR-type domain-containing protein</fullName>
    </recommendedName>
</protein>